<reference evidence="3" key="1">
    <citation type="submission" date="2025-08" db="UniProtKB">
        <authorList>
            <consortium name="RefSeq"/>
        </authorList>
    </citation>
    <scope>IDENTIFICATION</scope>
</reference>
<dbReference type="GeneID" id="34618907"/>
<feature type="transmembrane region" description="Helical" evidence="1">
    <location>
        <begin position="154"/>
        <end position="175"/>
    </location>
</feature>
<feature type="transmembrane region" description="Helical" evidence="1">
    <location>
        <begin position="43"/>
        <end position="67"/>
    </location>
</feature>
<evidence type="ECO:0000313" key="3">
    <source>
        <dbReference type="RefSeq" id="XP_022587433.2"/>
    </source>
</evidence>
<keyword evidence="1" id="KW-0812">Transmembrane</keyword>
<dbReference type="Proteomes" id="UP000515125">
    <property type="component" value="Unplaced"/>
</dbReference>
<keyword evidence="1" id="KW-0472">Membrane</keyword>
<feature type="transmembrane region" description="Helical" evidence="1">
    <location>
        <begin position="79"/>
        <end position="100"/>
    </location>
</feature>
<accession>A0A6P5WET0</accession>
<protein>
    <submittedName>
        <fullName evidence="3">Uncharacterized protein LOC34618907</fullName>
    </submittedName>
</protein>
<evidence type="ECO:0000313" key="2">
    <source>
        <dbReference type="Proteomes" id="UP000515125"/>
    </source>
</evidence>
<sequence>MAAHTEERQGRPFIDPETEPKHAFLQYFDAEEKAQMLRILRCLYILWFFNVAATVASFALGLTITFHPFALNGAFNWRVVHTGCNVLLLALAVGLGLAGAHKGSTSLLYQSGVAHVLLSISSLLPFFGSLSVLLLVSGESRGDTPADKDFSRQLITALGGTGGVSAVVSLMCGEFRGNQRHCVSRFAATLQASPQPPWKKRSLPSASALCLLRCGAAALEVRAVSRLLWEVMPPKAPGIF</sequence>
<organism evidence="2 3">
    <name type="scientific">Cyclospora cayetanensis</name>
    <dbReference type="NCBI Taxonomy" id="88456"/>
    <lineage>
        <taxon>Eukaryota</taxon>
        <taxon>Sar</taxon>
        <taxon>Alveolata</taxon>
        <taxon>Apicomplexa</taxon>
        <taxon>Conoidasida</taxon>
        <taxon>Coccidia</taxon>
        <taxon>Eucoccidiorida</taxon>
        <taxon>Eimeriorina</taxon>
        <taxon>Eimeriidae</taxon>
        <taxon>Cyclospora</taxon>
    </lineage>
</organism>
<proteinExistence type="predicted"/>
<dbReference type="OrthoDB" id="10491382at2759"/>
<name>A0A6P5WET0_9EIME</name>
<keyword evidence="2" id="KW-1185">Reference proteome</keyword>
<feature type="transmembrane region" description="Helical" evidence="1">
    <location>
        <begin position="112"/>
        <end position="134"/>
    </location>
</feature>
<dbReference type="AlphaFoldDB" id="A0A6P5WET0"/>
<dbReference type="RefSeq" id="XP_022587433.2">
    <property type="nucleotide sequence ID" value="XM_022732222.2"/>
</dbReference>
<gene>
    <name evidence="3" type="primary">LOC34618907</name>
</gene>
<evidence type="ECO:0000256" key="1">
    <source>
        <dbReference type="SAM" id="Phobius"/>
    </source>
</evidence>
<keyword evidence="1" id="KW-1133">Transmembrane helix</keyword>